<dbReference type="RefSeq" id="WP_380719488.1">
    <property type="nucleotide sequence ID" value="NZ_JBHSGI010000024.1"/>
</dbReference>
<protein>
    <submittedName>
        <fullName evidence="2">Gluconate 2-dehydrogenase subunit 3 family protein</fullName>
        <ecNumber evidence="2">1.-.-.-</ecNumber>
    </submittedName>
</protein>
<evidence type="ECO:0000256" key="1">
    <source>
        <dbReference type="SAM" id="SignalP"/>
    </source>
</evidence>
<dbReference type="InterPro" id="IPR027056">
    <property type="entry name" value="Gluconate_2DH_su3"/>
</dbReference>
<keyword evidence="1" id="KW-0732">Signal</keyword>
<comment type="caution">
    <text evidence="2">The sequence shown here is derived from an EMBL/GenBank/DDBJ whole genome shotgun (WGS) entry which is preliminary data.</text>
</comment>
<keyword evidence="2" id="KW-0560">Oxidoreductase</keyword>
<dbReference type="InterPro" id="IPR006311">
    <property type="entry name" value="TAT_signal"/>
</dbReference>
<accession>A0ABV9KJW1</accession>
<dbReference type="EMBL" id="JBHSGI010000024">
    <property type="protein sequence ID" value="MFC4670467.1"/>
    <property type="molecule type" value="Genomic_DNA"/>
</dbReference>
<dbReference type="GO" id="GO:0016491">
    <property type="term" value="F:oxidoreductase activity"/>
    <property type="evidence" value="ECO:0007669"/>
    <property type="project" value="UniProtKB-KW"/>
</dbReference>
<feature type="signal peptide" evidence="1">
    <location>
        <begin position="1"/>
        <end position="30"/>
    </location>
</feature>
<dbReference type="EC" id="1.-.-.-" evidence="2"/>
<feature type="chain" id="PRO_5046163614" evidence="1">
    <location>
        <begin position="31"/>
        <end position="228"/>
    </location>
</feature>
<dbReference type="PROSITE" id="PS51318">
    <property type="entry name" value="TAT"/>
    <property type="match status" value="1"/>
</dbReference>
<sequence length="228" mass="24492">MTPRFMQSTRRAFLGSAALGVVASALPARAEQEPVALEDYKPEFFAPAEWVFVMAAAARIIPSEGEGPGALEARVPVFIDRQLAGEFGAAADLYMEGPFEPGADENLGPQSPLTPAEIYREGIAAFDSWCLDQKGAEFAGLEAGAQDEALTSLADGDAGLDAEVREFWLLLLQNVKEGYFADPKYGGNHDMASWVHIGFPGARANFLEWVGRDEPYPLGPVDIAGNRA</sequence>
<dbReference type="Pfam" id="PF13618">
    <property type="entry name" value="Gluconate_2-dh3"/>
    <property type="match status" value="1"/>
</dbReference>
<evidence type="ECO:0000313" key="3">
    <source>
        <dbReference type="Proteomes" id="UP001595973"/>
    </source>
</evidence>
<dbReference type="Proteomes" id="UP001595973">
    <property type="component" value="Unassembled WGS sequence"/>
</dbReference>
<reference evidence="3" key="1">
    <citation type="journal article" date="2019" name="Int. J. Syst. Evol. Microbiol.">
        <title>The Global Catalogue of Microorganisms (GCM) 10K type strain sequencing project: providing services to taxonomists for standard genome sequencing and annotation.</title>
        <authorList>
            <consortium name="The Broad Institute Genomics Platform"/>
            <consortium name="The Broad Institute Genome Sequencing Center for Infectious Disease"/>
            <person name="Wu L."/>
            <person name="Ma J."/>
        </authorList>
    </citation>
    <scope>NUCLEOTIDE SEQUENCE [LARGE SCALE GENOMIC DNA]</scope>
    <source>
        <strain evidence="3">CGMCC 4.7283</strain>
    </source>
</reference>
<keyword evidence="3" id="KW-1185">Reference proteome</keyword>
<name>A0ABV9KJW1_9RHOB</name>
<proteinExistence type="predicted"/>
<gene>
    <name evidence="2" type="ORF">ACFO5X_18025</name>
</gene>
<organism evidence="2 3">
    <name type="scientific">Seohaeicola nanhaiensis</name>
    <dbReference type="NCBI Taxonomy" id="1387282"/>
    <lineage>
        <taxon>Bacteria</taxon>
        <taxon>Pseudomonadati</taxon>
        <taxon>Pseudomonadota</taxon>
        <taxon>Alphaproteobacteria</taxon>
        <taxon>Rhodobacterales</taxon>
        <taxon>Roseobacteraceae</taxon>
        <taxon>Seohaeicola</taxon>
    </lineage>
</organism>
<evidence type="ECO:0000313" key="2">
    <source>
        <dbReference type="EMBL" id="MFC4670467.1"/>
    </source>
</evidence>